<dbReference type="Gene3D" id="1.20.1310.10">
    <property type="entry name" value="Cullin Repeats"/>
    <property type="match status" value="3"/>
</dbReference>
<dbReference type="Gene3D" id="1.10.10.10">
    <property type="entry name" value="Winged helix-like DNA-binding domain superfamily/Winged helix DNA-binding domain"/>
    <property type="match status" value="1"/>
</dbReference>
<dbReference type="PROSITE" id="PS01256">
    <property type="entry name" value="CULLIN_1"/>
    <property type="match status" value="1"/>
</dbReference>
<dbReference type="Pfam" id="PF10557">
    <property type="entry name" value="Cullin_Nedd8"/>
    <property type="match status" value="1"/>
</dbReference>
<dbReference type="EMBL" id="JACTAM010000015">
    <property type="protein sequence ID" value="KAI2656560.1"/>
    <property type="molecule type" value="Genomic_DNA"/>
</dbReference>
<keyword evidence="3" id="KW-1017">Isopeptide bond</keyword>
<dbReference type="Gene3D" id="3.30.230.130">
    <property type="entry name" value="Cullin, Chain C, Domain 2"/>
    <property type="match status" value="1"/>
</dbReference>
<evidence type="ECO:0000256" key="5">
    <source>
        <dbReference type="PROSITE-ProRule" id="PRU00330"/>
    </source>
</evidence>
<dbReference type="InterPro" id="IPR036390">
    <property type="entry name" value="WH_DNA-bd_sf"/>
</dbReference>
<evidence type="ECO:0000313" key="10">
    <source>
        <dbReference type="Proteomes" id="UP000830375"/>
    </source>
</evidence>
<dbReference type="InterPro" id="IPR036388">
    <property type="entry name" value="WH-like_DNA-bd_sf"/>
</dbReference>
<dbReference type="InterPro" id="IPR036317">
    <property type="entry name" value="Cullin_homology_sf"/>
</dbReference>
<dbReference type="InterPro" id="IPR016158">
    <property type="entry name" value="Cullin_homology"/>
</dbReference>
<feature type="compositionally biased region" description="Basic and acidic residues" evidence="7">
    <location>
        <begin position="436"/>
        <end position="452"/>
    </location>
</feature>
<dbReference type="InterPro" id="IPR059120">
    <property type="entry name" value="Cullin-like_AB"/>
</dbReference>
<dbReference type="PROSITE" id="PS50069">
    <property type="entry name" value="CULLIN_2"/>
    <property type="match status" value="1"/>
</dbReference>
<dbReference type="SMART" id="SM00884">
    <property type="entry name" value="Cullin_Nedd8"/>
    <property type="match status" value="1"/>
</dbReference>
<dbReference type="InterPro" id="IPR016157">
    <property type="entry name" value="Cullin_CS"/>
</dbReference>
<protein>
    <submittedName>
        <fullName evidence="9">Cullin-3</fullName>
    </submittedName>
</protein>
<dbReference type="InterPro" id="IPR016159">
    <property type="entry name" value="Cullin_repeat-like_dom_sf"/>
</dbReference>
<evidence type="ECO:0000256" key="7">
    <source>
        <dbReference type="SAM" id="MobiDB-lite"/>
    </source>
</evidence>
<dbReference type="InterPro" id="IPR001373">
    <property type="entry name" value="Cullin_N"/>
</dbReference>
<organism evidence="9 10">
    <name type="scientific">Labeo rohita</name>
    <name type="common">Indian major carp</name>
    <name type="synonym">Cyprinus rohita</name>
    <dbReference type="NCBI Taxonomy" id="84645"/>
    <lineage>
        <taxon>Eukaryota</taxon>
        <taxon>Metazoa</taxon>
        <taxon>Chordata</taxon>
        <taxon>Craniata</taxon>
        <taxon>Vertebrata</taxon>
        <taxon>Euteleostomi</taxon>
        <taxon>Actinopterygii</taxon>
        <taxon>Neopterygii</taxon>
        <taxon>Teleostei</taxon>
        <taxon>Ostariophysi</taxon>
        <taxon>Cypriniformes</taxon>
        <taxon>Cyprinidae</taxon>
        <taxon>Labeoninae</taxon>
        <taxon>Labeonini</taxon>
        <taxon>Labeo</taxon>
    </lineage>
</organism>
<evidence type="ECO:0000259" key="8">
    <source>
        <dbReference type="PROSITE" id="PS50069"/>
    </source>
</evidence>
<comment type="pathway">
    <text evidence="1">Protein modification; protein ubiquitination.</text>
</comment>
<comment type="caution">
    <text evidence="9">The sequence shown here is derived from an EMBL/GenBank/DDBJ whole genome shotgun (WGS) entry which is preliminary data.</text>
</comment>
<name>A0ABQ8M0Y0_LABRO</name>
<dbReference type="PANTHER" id="PTHR11932">
    <property type="entry name" value="CULLIN"/>
    <property type="match status" value="1"/>
</dbReference>
<evidence type="ECO:0000256" key="2">
    <source>
        <dbReference type="ARBA" id="ARBA00006019"/>
    </source>
</evidence>
<evidence type="ECO:0000256" key="3">
    <source>
        <dbReference type="ARBA" id="ARBA00022499"/>
    </source>
</evidence>
<dbReference type="InterPro" id="IPR019559">
    <property type="entry name" value="Cullin_neddylation_domain"/>
</dbReference>
<dbReference type="Proteomes" id="UP000830375">
    <property type="component" value="Unassembled WGS sequence"/>
</dbReference>
<dbReference type="SUPFAM" id="SSF74788">
    <property type="entry name" value="Cullin repeat-like"/>
    <property type="match status" value="1"/>
</dbReference>
<comment type="similarity">
    <text evidence="2 5 6">Belongs to the cullin family.</text>
</comment>
<feature type="domain" description="Cullin family profile" evidence="8">
    <location>
        <begin position="165"/>
        <end position="389"/>
    </location>
</feature>
<evidence type="ECO:0000256" key="1">
    <source>
        <dbReference type="ARBA" id="ARBA00004906"/>
    </source>
</evidence>
<reference evidence="9 10" key="1">
    <citation type="submission" date="2022-01" db="EMBL/GenBank/DDBJ databases">
        <title>A high-quality chromosome-level genome assembly of rohu carp, Labeo rohita.</title>
        <authorList>
            <person name="Arick M.A. II"/>
            <person name="Hsu C.-Y."/>
            <person name="Magbanua Z."/>
            <person name="Pechanova O."/>
            <person name="Grover C."/>
            <person name="Miller E."/>
            <person name="Thrash A."/>
            <person name="Ezzel L."/>
            <person name="Alam S."/>
            <person name="Benzie J."/>
            <person name="Hamilton M."/>
            <person name="Karsi A."/>
            <person name="Lawrence M.L."/>
            <person name="Peterson D.G."/>
        </authorList>
    </citation>
    <scope>NUCLEOTIDE SEQUENCE [LARGE SCALE GENOMIC DNA]</scope>
    <source>
        <strain evidence="10">BAU-BD-2019</strain>
        <tissue evidence="9">Blood</tissue>
    </source>
</reference>
<dbReference type="SUPFAM" id="SSF75632">
    <property type="entry name" value="Cullin homology domain"/>
    <property type="match status" value="1"/>
</dbReference>
<accession>A0ABQ8M0Y0</accession>
<keyword evidence="4" id="KW-0832">Ubl conjugation</keyword>
<evidence type="ECO:0000256" key="4">
    <source>
        <dbReference type="ARBA" id="ARBA00022843"/>
    </source>
</evidence>
<dbReference type="SUPFAM" id="SSF46785">
    <property type="entry name" value="Winged helix' DNA-binding domain"/>
    <property type="match status" value="1"/>
</dbReference>
<dbReference type="Pfam" id="PF00888">
    <property type="entry name" value="Cullin"/>
    <property type="match status" value="1"/>
</dbReference>
<dbReference type="SMART" id="SM00182">
    <property type="entry name" value="CULLIN"/>
    <property type="match status" value="1"/>
</dbReference>
<gene>
    <name evidence="9" type="ORF">H4Q32_029759</name>
</gene>
<dbReference type="InterPro" id="IPR045093">
    <property type="entry name" value="Cullin"/>
</dbReference>
<feature type="region of interest" description="Disordered" evidence="7">
    <location>
        <begin position="431"/>
        <end position="452"/>
    </location>
</feature>
<sequence length="522" mass="60264">MESQKFLAENSASVYIKKVEARINEEIERVIHCLDKSTEEPIVKVVERELISKHMKTIVEMENSGLVHMLKNGKTEDLACMYKLFSRVPNGLKTMCECMSSYLREQGKALVSEEGEGKNPVDYIQGLLDLKSRFDRFLQESFNNDRLFKQTIAGDFEYFLNLNSRSPEYLSLFIDDKLKKGVKGLTEQEVESILDKAMVLFRFMQEKDVFERYYKQHLARRLLTNKSMFRDMSISNTTMDEFRQHLTSTGVSLGGVDLTVRVLTTGYWPTQSATPKCNIPPSPRHAFEVFRRFYLAKHSGRQLTLQHHMGSADLNATFYGPIKKEDGSDMVGGAQVTGSNTRKHILQVSTFQMTILMLFNNREKSTFEEIQQETDIPERELVRALQSLACGKPTQRVLTKEPKSKEIENGHVFTVNDQFTSRLHRVKIQTVAAKQGESDPERKETRQKVDDDRKHEIEAAIVRIMKSRKKMQHNVLVAEVTQQLRARFLPSPVVIKKRIEGLIEREYLARTPEDRKVYTYVA</sequence>
<proteinExistence type="inferred from homology"/>
<evidence type="ECO:0000256" key="6">
    <source>
        <dbReference type="RuleBase" id="RU003829"/>
    </source>
</evidence>
<dbReference type="Pfam" id="PF26557">
    <property type="entry name" value="Cullin_AB"/>
    <property type="match status" value="1"/>
</dbReference>
<evidence type="ECO:0000313" key="9">
    <source>
        <dbReference type="EMBL" id="KAI2656560.1"/>
    </source>
</evidence>
<keyword evidence="10" id="KW-1185">Reference proteome</keyword>